<feature type="non-terminal residue" evidence="1">
    <location>
        <position position="107"/>
    </location>
</feature>
<gene>
    <name evidence="1" type="ORF">METZ01_LOCUS188155</name>
</gene>
<evidence type="ECO:0008006" key="2">
    <source>
        <dbReference type="Google" id="ProtNLM"/>
    </source>
</evidence>
<dbReference type="AlphaFoldDB" id="A0A382DCB3"/>
<proteinExistence type="predicted"/>
<reference evidence="1" key="1">
    <citation type="submission" date="2018-05" db="EMBL/GenBank/DDBJ databases">
        <authorList>
            <person name="Lanie J.A."/>
            <person name="Ng W.-L."/>
            <person name="Kazmierczak K.M."/>
            <person name="Andrzejewski T.M."/>
            <person name="Davidsen T.M."/>
            <person name="Wayne K.J."/>
            <person name="Tettelin H."/>
            <person name="Glass J.I."/>
            <person name="Rusch D."/>
            <person name="Podicherti R."/>
            <person name="Tsui H.-C.T."/>
            <person name="Winkler M.E."/>
        </authorList>
    </citation>
    <scope>NUCLEOTIDE SEQUENCE</scope>
</reference>
<dbReference type="SUPFAM" id="SSF52402">
    <property type="entry name" value="Adenine nucleotide alpha hydrolases-like"/>
    <property type="match status" value="1"/>
</dbReference>
<organism evidence="1">
    <name type="scientific">marine metagenome</name>
    <dbReference type="NCBI Taxonomy" id="408172"/>
    <lineage>
        <taxon>unclassified sequences</taxon>
        <taxon>metagenomes</taxon>
        <taxon>ecological metagenomes</taxon>
    </lineage>
</organism>
<accession>A0A382DCB3</accession>
<dbReference type="EMBL" id="UINC01038371">
    <property type="protein sequence ID" value="SVB35301.1"/>
    <property type="molecule type" value="Genomic_DNA"/>
</dbReference>
<evidence type="ECO:0000313" key="1">
    <source>
        <dbReference type="EMBL" id="SVB35301.1"/>
    </source>
</evidence>
<name>A0A382DCB3_9ZZZZ</name>
<protein>
    <recommendedName>
        <fullName evidence="2">N-acetyl sugar amidotransferase</fullName>
    </recommendedName>
</protein>
<sequence>MFELSLDKQFDELPEDVVYCKNCVVSNQRPRTRFNEEGICSACQWALKKDQVVDWDTRAKELADLCDRFRRSDGQFDCIVPGSGGKDSAYVAHQLKVRYGMHPLCVT</sequence>